<protein>
    <recommendedName>
        <fullName evidence="2">FCP1 homology domain-containing protein</fullName>
    </recommendedName>
</protein>
<dbReference type="Pfam" id="PF18143">
    <property type="entry name" value="HAD_SAK_2"/>
    <property type="match status" value="1"/>
</dbReference>
<gene>
    <name evidence="1" type="ORF">ACAT0790_LOCUS53782</name>
</gene>
<sequence>MGGCACSNTGCDAAAVNDMLNATAAPLDGPETPLAAKLRPCDGGALCTCQFGPVGKCSSAIIFLDVDGVLHATGAPFSSLFGHLHMRELRRIVEASQARIVLSTAWRLSQTFAGRVINELAEAGLPPPISATPSLCPWHSDGRALEIRAWLLAHTGLVEDDRWVAIDDIPLAPVLPIEHVVTTNGKLGLTPELANSAIAKLNGGGSYESSPIGSIAET</sequence>
<proteinExistence type="predicted"/>
<dbReference type="EMBL" id="HBGE01090255">
    <property type="protein sequence ID" value="CAD9177013.1"/>
    <property type="molecule type" value="Transcribed_RNA"/>
</dbReference>
<dbReference type="AlphaFoldDB" id="A0A7S1WML9"/>
<organism evidence="1">
    <name type="scientific">Alexandrium catenella</name>
    <name type="common">Red tide dinoflagellate</name>
    <name type="synonym">Gonyaulax catenella</name>
    <dbReference type="NCBI Taxonomy" id="2925"/>
    <lineage>
        <taxon>Eukaryota</taxon>
        <taxon>Sar</taxon>
        <taxon>Alveolata</taxon>
        <taxon>Dinophyceae</taxon>
        <taxon>Gonyaulacales</taxon>
        <taxon>Pyrocystaceae</taxon>
        <taxon>Alexandrium</taxon>
    </lineage>
</organism>
<evidence type="ECO:0000313" key="1">
    <source>
        <dbReference type="EMBL" id="CAD9177013.1"/>
    </source>
</evidence>
<evidence type="ECO:0008006" key="2">
    <source>
        <dbReference type="Google" id="ProtNLM"/>
    </source>
</evidence>
<reference evidence="1" key="1">
    <citation type="submission" date="2021-01" db="EMBL/GenBank/DDBJ databases">
        <authorList>
            <person name="Corre E."/>
            <person name="Pelletier E."/>
            <person name="Niang G."/>
            <person name="Scheremetjew M."/>
            <person name="Finn R."/>
            <person name="Kale V."/>
            <person name="Holt S."/>
            <person name="Cochrane G."/>
            <person name="Meng A."/>
            <person name="Brown T."/>
            <person name="Cohen L."/>
        </authorList>
    </citation>
    <scope>NUCLEOTIDE SEQUENCE</scope>
    <source>
        <strain evidence="1">OF101</strain>
    </source>
</reference>
<name>A0A7S1WML9_ALECA</name>
<accession>A0A7S1WML9</accession>